<name>A0ABW3M7Y3_9PSEU</name>
<keyword evidence="2" id="KW-1185">Reference proteome</keyword>
<dbReference type="Proteomes" id="UP001597045">
    <property type="component" value="Unassembled WGS sequence"/>
</dbReference>
<evidence type="ECO:0000313" key="2">
    <source>
        <dbReference type="Proteomes" id="UP001597045"/>
    </source>
</evidence>
<sequence length="257" mass="27809">MVVVAAEGEGPDQLPHAGLINAITTVFSSIDVRVDHALWTSQIAKGTAWWCYDRPQCGGRLPDPTISELAAYNAAEGAITHTSRAELRACFEPADPGAVARRTDRIAEALHHQPGEAYAMRIVDDVFADLEESVVVLDEDRVVDLAVALTHTRARDFCLASERLAIGPKLEEMWTTMIRETPTPYRAEPACMLAVTSFVHGNGVVAGIALEIAKESNPHHAIADMLRLAMDSGLAPKDLMKAIKNGLNAHTLLEPSD</sequence>
<comment type="caution">
    <text evidence="1">The sequence shown here is derived from an EMBL/GenBank/DDBJ whole genome shotgun (WGS) entry which is preliminary data.</text>
</comment>
<protein>
    <submittedName>
        <fullName evidence="1">DUF4192 domain-containing protein</fullName>
    </submittedName>
</protein>
<proteinExistence type="predicted"/>
<dbReference type="EMBL" id="JBHTIS010000528">
    <property type="protein sequence ID" value="MFD1046123.1"/>
    <property type="molecule type" value="Genomic_DNA"/>
</dbReference>
<dbReference type="Pfam" id="PF13830">
    <property type="entry name" value="DUF4192"/>
    <property type="match status" value="1"/>
</dbReference>
<organism evidence="1 2">
    <name type="scientific">Kibdelosporangium lantanae</name>
    <dbReference type="NCBI Taxonomy" id="1497396"/>
    <lineage>
        <taxon>Bacteria</taxon>
        <taxon>Bacillati</taxon>
        <taxon>Actinomycetota</taxon>
        <taxon>Actinomycetes</taxon>
        <taxon>Pseudonocardiales</taxon>
        <taxon>Pseudonocardiaceae</taxon>
        <taxon>Kibdelosporangium</taxon>
    </lineage>
</organism>
<gene>
    <name evidence="1" type="ORF">ACFQ1S_11385</name>
</gene>
<evidence type="ECO:0000313" key="1">
    <source>
        <dbReference type="EMBL" id="MFD1046123.1"/>
    </source>
</evidence>
<accession>A0ABW3M7Y3</accession>
<dbReference type="InterPro" id="IPR025447">
    <property type="entry name" value="DUF4192"/>
</dbReference>
<reference evidence="2" key="1">
    <citation type="journal article" date="2019" name="Int. J. Syst. Evol. Microbiol.">
        <title>The Global Catalogue of Microorganisms (GCM) 10K type strain sequencing project: providing services to taxonomists for standard genome sequencing and annotation.</title>
        <authorList>
            <consortium name="The Broad Institute Genomics Platform"/>
            <consortium name="The Broad Institute Genome Sequencing Center for Infectious Disease"/>
            <person name="Wu L."/>
            <person name="Ma J."/>
        </authorList>
    </citation>
    <scope>NUCLEOTIDE SEQUENCE [LARGE SCALE GENOMIC DNA]</scope>
    <source>
        <strain evidence="2">JCM 31486</strain>
    </source>
</reference>